<accession>A0ABV6HLL7</accession>
<dbReference type="RefSeq" id="WP_130855712.1">
    <property type="nucleotide sequence ID" value="NZ_JBHLWO010000002.1"/>
</dbReference>
<reference evidence="2 3" key="1">
    <citation type="submission" date="2024-09" db="EMBL/GenBank/DDBJ databases">
        <authorList>
            <person name="Sun Q."/>
            <person name="Mori K."/>
        </authorList>
    </citation>
    <scope>NUCLEOTIDE SEQUENCE [LARGE SCALE GENOMIC DNA]</scope>
    <source>
        <strain evidence="2 3">CCM 7765</strain>
    </source>
</reference>
<evidence type="ECO:0000313" key="2">
    <source>
        <dbReference type="EMBL" id="MFC0319786.1"/>
    </source>
</evidence>
<organism evidence="2 3">
    <name type="scientific">Olivibacter oleidegradans</name>
    <dbReference type="NCBI Taxonomy" id="760123"/>
    <lineage>
        <taxon>Bacteria</taxon>
        <taxon>Pseudomonadati</taxon>
        <taxon>Bacteroidota</taxon>
        <taxon>Sphingobacteriia</taxon>
        <taxon>Sphingobacteriales</taxon>
        <taxon>Sphingobacteriaceae</taxon>
        <taxon>Olivibacter</taxon>
    </lineage>
</organism>
<protein>
    <submittedName>
        <fullName evidence="2">Uncharacterized protein</fullName>
    </submittedName>
</protein>
<comment type="caution">
    <text evidence="2">The sequence shown here is derived from an EMBL/GenBank/DDBJ whole genome shotgun (WGS) entry which is preliminary data.</text>
</comment>
<sequence>MDNLNKRKVSKQQKAHKKRQEKRNPPETNRSAITGHNLEDDITGANPAGSAVRPDILREDHPGLAK</sequence>
<dbReference type="EMBL" id="JBHLWO010000002">
    <property type="protein sequence ID" value="MFC0319786.1"/>
    <property type="molecule type" value="Genomic_DNA"/>
</dbReference>
<keyword evidence="3" id="KW-1185">Reference proteome</keyword>
<name>A0ABV6HLL7_9SPHI</name>
<evidence type="ECO:0000256" key="1">
    <source>
        <dbReference type="SAM" id="MobiDB-lite"/>
    </source>
</evidence>
<feature type="compositionally biased region" description="Basic and acidic residues" evidence="1">
    <location>
        <begin position="55"/>
        <end position="66"/>
    </location>
</feature>
<feature type="compositionally biased region" description="Basic residues" evidence="1">
    <location>
        <begin position="1"/>
        <end position="21"/>
    </location>
</feature>
<feature type="region of interest" description="Disordered" evidence="1">
    <location>
        <begin position="1"/>
        <end position="66"/>
    </location>
</feature>
<gene>
    <name evidence="2" type="ORF">ACFFI0_15800</name>
</gene>
<evidence type="ECO:0000313" key="3">
    <source>
        <dbReference type="Proteomes" id="UP001589774"/>
    </source>
</evidence>
<proteinExistence type="predicted"/>
<dbReference type="Proteomes" id="UP001589774">
    <property type="component" value="Unassembled WGS sequence"/>
</dbReference>